<organism evidence="2">
    <name type="scientific">bioreactor metagenome</name>
    <dbReference type="NCBI Taxonomy" id="1076179"/>
    <lineage>
        <taxon>unclassified sequences</taxon>
        <taxon>metagenomes</taxon>
        <taxon>ecological metagenomes</taxon>
    </lineage>
</organism>
<evidence type="ECO:0000313" key="2">
    <source>
        <dbReference type="EMBL" id="MPL68011.1"/>
    </source>
</evidence>
<dbReference type="GO" id="GO:0071281">
    <property type="term" value="P:cellular response to iron ion"/>
    <property type="evidence" value="ECO:0007669"/>
    <property type="project" value="TreeGrafter"/>
</dbReference>
<protein>
    <submittedName>
        <fullName evidence="2">Fe(3+)-citrate-binding protein YfmC</fullName>
    </submittedName>
</protein>
<dbReference type="AlphaFoldDB" id="A0A644TQQ8"/>
<dbReference type="Pfam" id="PF01497">
    <property type="entry name" value="Peripla_BP_2"/>
    <property type="match status" value="1"/>
</dbReference>
<evidence type="ECO:0000259" key="1">
    <source>
        <dbReference type="PROSITE" id="PS50983"/>
    </source>
</evidence>
<gene>
    <name evidence="2" type="primary">yfmC_4</name>
    <name evidence="2" type="ORF">SDC9_13715</name>
</gene>
<dbReference type="PANTHER" id="PTHR30535:SF34">
    <property type="entry name" value="MOLYBDATE-BINDING PROTEIN MOLA"/>
    <property type="match status" value="1"/>
</dbReference>
<dbReference type="SUPFAM" id="SSF53807">
    <property type="entry name" value="Helical backbone' metal receptor"/>
    <property type="match status" value="1"/>
</dbReference>
<feature type="domain" description="Fe/B12 periplasmic-binding" evidence="1">
    <location>
        <begin position="73"/>
        <end position="334"/>
    </location>
</feature>
<sequence>MYREEQEHKEVNALRKKLLLFGIVCTVIVSTLVTGCFSEPKPKPAPVPANSTAYLTIKDSTGRTVTLPQKPSRVILLSASFVDLFYSVDGKAIGRPSSKTESIPKMALSVPEVGFVYNINLEKLVALKPDLVIGVQGLHEKLVPSMESSQIPIVILRYKTLEDTIEITRMMGNIAGTQAKAAQVIDTTQSKIQETIAKLPVNRRVKVAILHATAKSVTVELDTTIAGSIAKEIGLINIAAGSVPVNADNDAIPYSMERLVEADPDIMFVVTMGDKVEIEKRMRADVESNPAWSSLRAVQQKKVYFLPSELFLLNPGLRMPEAVEYMAKLVYPEVYGSGK</sequence>
<dbReference type="PANTHER" id="PTHR30535">
    <property type="entry name" value="VITAMIN B12-BINDING PROTEIN"/>
    <property type="match status" value="1"/>
</dbReference>
<accession>A0A644TQQ8</accession>
<dbReference type="EMBL" id="VSSQ01000039">
    <property type="protein sequence ID" value="MPL68011.1"/>
    <property type="molecule type" value="Genomic_DNA"/>
</dbReference>
<name>A0A644TQQ8_9ZZZZ</name>
<reference evidence="2" key="1">
    <citation type="submission" date="2019-08" db="EMBL/GenBank/DDBJ databases">
        <authorList>
            <person name="Kucharzyk K."/>
            <person name="Murdoch R.W."/>
            <person name="Higgins S."/>
            <person name="Loffler F."/>
        </authorList>
    </citation>
    <scope>NUCLEOTIDE SEQUENCE</scope>
</reference>
<dbReference type="Gene3D" id="3.40.50.1980">
    <property type="entry name" value="Nitrogenase molybdenum iron protein domain"/>
    <property type="match status" value="2"/>
</dbReference>
<proteinExistence type="predicted"/>
<dbReference type="InterPro" id="IPR002491">
    <property type="entry name" value="ABC_transptr_periplasmic_BD"/>
</dbReference>
<dbReference type="PROSITE" id="PS50983">
    <property type="entry name" value="FE_B12_PBP"/>
    <property type="match status" value="1"/>
</dbReference>
<comment type="caution">
    <text evidence="2">The sequence shown here is derived from an EMBL/GenBank/DDBJ whole genome shotgun (WGS) entry which is preliminary data.</text>
</comment>
<dbReference type="InterPro" id="IPR050902">
    <property type="entry name" value="ABC_Transporter_SBP"/>
</dbReference>